<evidence type="ECO:0000313" key="1">
    <source>
        <dbReference type="EMBL" id="QOX62656.1"/>
    </source>
</evidence>
<sequence>MTGTRKKFVIFFIVLLFAAFAAKTVINHVYPVGYQDYIIKYSREYDIDPYLLTAIIKVESRFDKNAVSHKGAIGLMQLMEPTAFWIAESMGDENFTINDLYDPETNIKMGAWYVNNIRNEFGYTELVLAAYNAGRGNVASWIDGSLIASDGTDCSGIPYNETRKYIEKVLSNQDIYRILYDIS</sequence>
<protein>
    <submittedName>
        <fullName evidence="1">Lytic transglycosylase domain-containing protein</fullName>
    </submittedName>
</protein>
<keyword evidence="2" id="KW-1185">Reference proteome</keyword>
<dbReference type="Proteomes" id="UP000594014">
    <property type="component" value="Chromosome"/>
</dbReference>
<dbReference type="EMBL" id="CP042469">
    <property type="protein sequence ID" value="QOX62656.1"/>
    <property type="molecule type" value="Genomic_DNA"/>
</dbReference>
<reference evidence="1" key="1">
    <citation type="submission" date="2019-08" db="EMBL/GenBank/DDBJ databases">
        <title>Genome sequence of Clostridiales bacterium MT110.</title>
        <authorList>
            <person name="Cao J."/>
        </authorList>
    </citation>
    <scope>NUCLEOTIDE SEQUENCE</scope>
    <source>
        <strain evidence="1">MT110</strain>
    </source>
</reference>
<name>A0ACD1A8G5_9FIRM</name>
<evidence type="ECO:0000313" key="2">
    <source>
        <dbReference type="Proteomes" id="UP000594014"/>
    </source>
</evidence>
<proteinExistence type="predicted"/>
<gene>
    <name evidence="1" type="ORF">FRZ06_04485</name>
</gene>
<organism evidence="1 2">
    <name type="scientific">Anoxybacterium hadale</name>
    <dbReference type="NCBI Taxonomy" id="3408580"/>
    <lineage>
        <taxon>Bacteria</taxon>
        <taxon>Bacillati</taxon>
        <taxon>Bacillota</taxon>
        <taxon>Clostridia</taxon>
        <taxon>Peptostreptococcales</taxon>
        <taxon>Anaerovoracaceae</taxon>
        <taxon>Anoxybacterium</taxon>
    </lineage>
</organism>
<accession>A0ACD1A8G5</accession>